<dbReference type="PANTHER" id="PTHR21485:SF3">
    <property type="entry name" value="N-ACYLNEURAMINATE CYTIDYLYLTRANSFERASE"/>
    <property type="match status" value="1"/>
</dbReference>
<dbReference type="CDD" id="cd02513">
    <property type="entry name" value="CMP-NeuAc_Synthase"/>
    <property type="match status" value="1"/>
</dbReference>
<protein>
    <submittedName>
        <fullName evidence="1">Acylneuraminate cytidylyltransferase family protein</fullName>
        <ecNumber evidence="1">2.7.7.-</ecNumber>
    </submittedName>
</protein>
<dbReference type="GO" id="GO:0016779">
    <property type="term" value="F:nucleotidyltransferase activity"/>
    <property type="evidence" value="ECO:0007669"/>
    <property type="project" value="UniProtKB-KW"/>
</dbReference>
<dbReference type="EMBL" id="CP146369">
    <property type="protein sequence ID" value="WWT54593.1"/>
    <property type="molecule type" value="Genomic_DNA"/>
</dbReference>
<accession>A0ABZ2IGW9</accession>
<dbReference type="InterPro" id="IPR029044">
    <property type="entry name" value="Nucleotide-diphossugar_trans"/>
</dbReference>
<evidence type="ECO:0000313" key="2">
    <source>
        <dbReference type="Proteomes" id="UP001363460"/>
    </source>
</evidence>
<dbReference type="Pfam" id="PF02348">
    <property type="entry name" value="CTP_transf_3"/>
    <property type="match status" value="1"/>
</dbReference>
<dbReference type="InterPro" id="IPR003329">
    <property type="entry name" value="Cytidylyl_trans"/>
</dbReference>
<sequence length="237" mass="25886">MIGSERCIAVIPARGGSKSVKLKNLHDLGGKPLLQWPIEVALATPEIDRVIVSTDHEMIADLAEKLGAEVSWRPEELASDTAIVADVLRHLIGELRAQGETARYLTLLECTAPFRLPRDVTECLRRLHAEGLDSIATFMDAHLNPHRAWRLDGNGAPTPFIEGAIPWLPRQALPRAYQLNGAVYAFVIDALKSHTPSILFGRTGAVMMDRERSFDIDDAQDFAVANALLAAGKVPLG</sequence>
<keyword evidence="1" id="KW-0808">Transferase</keyword>
<proteinExistence type="predicted"/>
<dbReference type="Proteomes" id="UP001363460">
    <property type="component" value="Chromosome"/>
</dbReference>
<reference evidence="1 2" key="1">
    <citation type="submission" date="2024-02" db="EMBL/GenBank/DDBJ databases">
        <title>Distribution and functional of Brevundimonas-related endobacteria within Verticillium dahliae.</title>
        <authorList>
            <person name="Zeng H."/>
        </authorList>
    </citation>
    <scope>NUCLEOTIDE SEQUENCE [LARGE SCALE GENOMIC DNA]</scope>
    <source>
        <strain evidence="1 2">TRM 44200</strain>
    </source>
</reference>
<dbReference type="PANTHER" id="PTHR21485">
    <property type="entry name" value="HAD SUPERFAMILY MEMBERS CMAS AND KDSC"/>
    <property type="match status" value="1"/>
</dbReference>
<dbReference type="EC" id="2.7.7.-" evidence="1"/>
<dbReference type="SUPFAM" id="SSF53448">
    <property type="entry name" value="Nucleotide-diphospho-sugar transferases"/>
    <property type="match status" value="1"/>
</dbReference>
<dbReference type="InterPro" id="IPR050793">
    <property type="entry name" value="CMP-NeuNAc_synthase"/>
</dbReference>
<organism evidence="1 2">
    <name type="scientific">Brevundimonas olei</name>
    <dbReference type="NCBI Taxonomy" id="657642"/>
    <lineage>
        <taxon>Bacteria</taxon>
        <taxon>Pseudomonadati</taxon>
        <taxon>Pseudomonadota</taxon>
        <taxon>Alphaproteobacteria</taxon>
        <taxon>Caulobacterales</taxon>
        <taxon>Caulobacteraceae</taxon>
        <taxon>Brevundimonas</taxon>
    </lineage>
</organism>
<keyword evidence="1" id="KW-0548">Nucleotidyltransferase</keyword>
<evidence type="ECO:0000313" key="1">
    <source>
        <dbReference type="EMBL" id="WWT54593.1"/>
    </source>
</evidence>
<name>A0ABZ2IGW9_9CAUL</name>
<keyword evidence="2" id="KW-1185">Reference proteome</keyword>
<dbReference type="RefSeq" id="WP_291783264.1">
    <property type="nucleotide sequence ID" value="NZ_CP146369.1"/>
</dbReference>
<gene>
    <name evidence="1" type="ORF">V8J38_15280</name>
</gene>
<dbReference type="Gene3D" id="3.90.550.10">
    <property type="entry name" value="Spore Coat Polysaccharide Biosynthesis Protein SpsA, Chain A"/>
    <property type="match status" value="1"/>
</dbReference>